<dbReference type="AlphaFoldDB" id="C4WF44"/>
<dbReference type="InterPro" id="IPR007427">
    <property type="entry name" value="DUF475"/>
</dbReference>
<feature type="transmembrane region" description="Helical" evidence="1">
    <location>
        <begin position="36"/>
        <end position="56"/>
    </location>
</feature>
<keyword evidence="1" id="KW-1133">Transmembrane helix</keyword>
<reference evidence="2 3" key="1">
    <citation type="submission" date="2009-05" db="EMBL/GenBank/DDBJ databases">
        <authorList>
            <person name="Setubal J.C."/>
            <person name="Boyle S."/>
            <person name="Crasta O.R."/>
            <person name="Gillespie J.J."/>
            <person name="Kenyon R.W."/>
            <person name="Lu J."/>
            <person name="Mane S."/>
            <person name="Nagrani S."/>
            <person name="Shallom J.M."/>
            <person name="Shallom S."/>
            <person name="Shukla M."/>
            <person name="Snyder E.E."/>
            <person name="Sobral B.W."/>
            <person name="Wattam A.R."/>
            <person name="Will R."/>
            <person name="Williams K."/>
            <person name="Yoo H."/>
            <person name="Munk C."/>
            <person name="Tapia R."/>
            <person name="Green L."/>
            <person name="Rogers Y."/>
            <person name="Detter J.C."/>
            <person name="Bruce D."/>
            <person name="Brettin T.S."/>
            <person name="Tsolis R."/>
        </authorList>
    </citation>
    <scope>NUCLEOTIDE SEQUENCE [LARGE SCALE GENOMIC DNA]</scope>
    <source>
        <strain evidence="2 3">LMG 3301</strain>
    </source>
</reference>
<protein>
    <recommendedName>
        <fullName evidence="4">DUF475 domain-containing protein</fullName>
    </recommendedName>
</protein>
<dbReference type="HOGENOM" id="CLU_034539_1_0_5"/>
<feature type="transmembrane region" description="Helical" evidence="1">
    <location>
        <begin position="6"/>
        <end position="29"/>
    </location>
</feature>
<feature type="transmembrane region" description="Helical" evidence="1">
    <location>
        <begin position="105"/>
        <end position="131"/>
    </location>
</feature>
<feature type="transmembrane region" description="Helical" evidence="1">
    <location>
        <begin position="349"/>
        <end position="366"/>
    </location>
</feature>
<organism evidence="2 3">
    <name type="scientific">Brucella intermedia LMG 3301</name>
    <dbReference type="NCBI Taxonomy" id="641118"/>
    <lineage>
        <taxon>Bacteria</taxon>
        <taxon>Pseudomonadati</taxon>
        <taxon>Pseudomonadota</taxon>
        <taxon>Alphaproteobacteria</taxon>
        <taxon>Hyphomicrobiales</taxon>
        <taxon>Brucellaceae</taxon>
        <taxon>Brucella/Ochrobactrum group</taxon>
        <taxon>Brucella</taxon>
    </lineage>
</organism>
<keyword evidence="1" id="KW-0472">Membrane</keyword>
<dbReference type="Pfam" id="PF04332">
    <property type="entry name" value="DUF475"/>
    <property type="match status" value="1"/>
</dbReference>
<evidence type="ECO:0000313" key="2">
    <source>
        <dbReference type="EMBL" id="EEQ96180.1"/>
    </source>
</evidence>
<evidence type="ECO:0000256" key="1">
    <source>
        <dbReference type="SAM" id="Phobius"/>
    </source>
</evidence>
<proteinExistence type="predicted"/>
<dbReference type="NCBIfam" id="NF010620">
    <property type="entry name" value="PRK14013.2-6"/>
    <property type="match status" value="1"/>
</dbReference>
<dbReference type="Proteomes" id="UP000004386">
    <property type="component" value="Unassembled WGS sequence"/>
</dbReference>
<evidence type="ECO:0008006" key="4">
    <source>
        <dbReference type="Google" id="ProtNLM"/>
    </source>
</evidence>
<dbReference type="PANTHER" id="PTHR30238:SF4">
    <property type="entry name" value="SLL1022 PROTEIN"/>
    <property type="match status" value="1"/>
</dbReference>
<feature type="transmembrane region" description="Helical" evidence="1">
    <location>
        <begin position="158"/>
        <end position="176"/>
    </location>
</feature>
<feature type="transmembrane region" description="Helical" evidence="1">
    <location>
        <begin position="325"/>
        <end position="343"/>
    </location>
</feature>
<feature type="transmembrane region" description="Helical" evidence="1">
    <location>
        <begin position="62"/>
        <end position="84"/>
    </location>
</feature>
<dbReference type="EMBL" id="ACQA01000001">
    <property type="protein sequence ID" value="EEQ96180.1"/>
    <property type="molecule type" value="Genomic_DNA"/>
</dbReference>
<feature type="transmembrane region" description="Helical" evidence="1">
    <location>
        <begin position="280"/>
        <end position="304"/>
    </location>
</feature>
<evidence type="ECO:0000313" key="3">
    <source>
        <dbReference type="Proteomes" id="UP000004386"/>
    </source>
</evidence>
<comment type="caution">
    <text evidence="2">The sequence shown here is derived from an EMBL/GenBank/DDBJ whole genome shotgun (WGS) entry which is preliminary data.</text>
</comment>
<name>C4WF44_9HYPH</name>
<keyword evidence="1" id="KW-0812">Transmembrane</keyword>
<accession>C4WF44</accession>
<dbReference type="NCBIfam" id="NF010618">
    <property type="entry name" value="PRK14013.2-4"/>
    <property type="match status" value="1"/>
</dbReference>
<dbReference type="PANTHER" id="PTHR30238">
    <property type="entry name" value="MEMBRANE BOUND PREDICTED REDOX MODULATOR"/>
    <property type="match status" value="1"/>
</dbReference>
<feature type="transmembrane region" description="Helical" evidence="1">
    <location>
        <begin position="196"/>
        <end position="217"/>
    </location>
</feature>
<feature type="transmembrane region" description="Helical" evidence="1">
    <location>
        <begin position="223"/>
        <end position="243"/>
    </location>
</feature>
<sequence>MREAGFASRVRCAVSIACFRLITIIIRWFAMATLRYFIWPMVFTVLGLAGAVWLGYELTGTFGGMVSVFIICAVLSVLEISLSFDNAIVNARILRDMTPEWQHRFLTWGIIIAVFGMRIIFPLAIVAVAMWTDPISALKLAIWQPDEYARVISESHTGIAAFGGTFLLMVGMKYFFDVEKDVHWIKAIESRMSKFASVQGVEIGVAIALIIFFSYQLDAEHSHTFLIAALFGLLTFLAVEGLGEVLDATQEQMDMVHRGGLGAFIYLEVLDASFSFDGVIGAFALTTNLFIIAIGLGIGAFYVRSLTIMLVERKTLGQYRYLEHGAFYAILVLAVIMYVQTLVHIPEVITGLIGAALIGLSFMSSLRYNRLNPNWQEEAEEVTGH</sequence>
<gene>
    <name evidence="2" type="ORF">OINT_1001599</name>
</gene>